<dbReference type="GO" id="GO:0022857">
    <property type="term" value="F:transmembrane transporter activity"/>
    <property type="evidence" value="ECO:0007669"/>
    <property type="project" value="TreeGrafter"/>
</dbReference>
<feature type="transmembrane region" description="Helical" evidence="6">
    <location>
        <begin position="422"/>
        <end position="441"/>
    </location>
</feature>
<organism evidence="9 10">
    <name type="scientific">Algoriphagus aquimarinus</name>
    <dbReference type="NCBI Taxonomy" id="237018"/>
    <lineage>
        <taxon>Bacteria</taxon>
        <taxon>Pseudomonadati</taxon>
        <taxon>Bacteroidota</taxon>
        <taxon>Cytophagia</taxon>
        <taxon>Cytophagales</taxon>
        <taxon>Cyclobacteriaceae</taxon>
        <taxon>Algoriphagus</taxon>
    </lineage>
</organism>
<dbReference type="PANTHER" id="PTHR30572">
    <property type="entry name" value="MEMBRANE COMPONENT OF TRANSPORTER-RELATED"/>
    <property type="match status" value="1"/>
</dbReference>
<keyword evidence="2" id="KW-1003">Cell membrane</keyword>
<evidence type="ECO:0000259" key="8">
    <source>
        <dbReference type="Pfam" id="PF12704"/>
    </source>
</evidence>
<feature type="transmembrane region" description="Helical" evidence="6">
    <location>
        <begin position="716"/>
        <end position="735"/>
    </location>
</feature>
<feature type="domain" description="ABC3 transporter permease C-terminal" evidence="7">
    <location>
        <begin position="668"/>
        <end position="780"/>
    </location>
</feature>
<feature type="transmembrane region" description="Helical" evidence="6">
    <location>
        <begin position="335"/>
        <end position="353"/>
    </location>
</feature>
<evidence type="ECO:0000256" key="4">
    <source>
        <dbReference type="ARBA" id="ARBA00022989"/>
    </source>
</evidence>
<feature type="transmembrane region" description="Helical" evidence="6">
    <location>
        <begin position="282"/>
        <end position="301"/>
    </location>
</feature>
<name>A0A5C7AC60_9BACT</name>
<evidence type="ECO:0000259" key="7">
    <source>
        <dbReference type="Pfam" id="PF02687"/>
    </source>
</evidence>
<dbReference type="PANTHER" id="PTHR30572:SF18">
    <property type="entry name" value="ABC-TYPE MACROLIDE FAMILY EXPORT SYSTEM PERMEASE COMPONENT 2"/>
    <property type="match status" value="1"/>
</dbReference>
<evidence type="ECO:0000256" key="6">
    <source>
        <dbReference type="SAM" id="Phobius"/>
    </source>
</evidence>
<evidence type="ECO:0000313" key="10">
    <source>
        <dbReference type="Proteomes" id="UP000321935"/>
    </source>
</evidence>
<keyword evidence="5 6" id="KW-0472">Membrane</keyword>
<evidence type="ECO:0000256" key="5">
    <source>
        <dbReference type="ARBA" id="ARBA00023136"/>
    </source>
</evidence>
<feature type="transmembrane region" description="Helical" evidence="6">
    <location>
        <begin position="373"/>
        <end position="396"/>
    </location>
</feature>
<keyword evidence="3 6" id="KW-0812">Transmembrane</keyword>
<protein>
    <submittedName>
        <fullName evidence="9">FtsX-like permease family protein</fullName>
    </submittedName>
</protein>
<dbReference type="OrthoDB" id="5933722at2"/>
<dbReference type="RefSeq" id="WP_146920685.1">
    <property type="nucleotide sequence ID" value="NZ_VORW01000023.1"/>
</dbReference>
<proteinExistence type="predicted"/>
<sequence>MLKNYFKIALRGFAKHKLTFFINLFGLSLGLWAAILIGLWVTSEMNVNKELPDAERVYQMMEHQSYGSDIFTTTSTPGVLAESMKETLADVEYAATYTWMQNLLFIQQDKRIKLEGLHAMPDFLKIYSYGVVEGDLNSMLTENNQVVLTESGAISLFGRTDVVGEDVEIKGGTDSKNYIVQGVVKDFPTSSAMQFDFVLPYSVFFEENDWLEEWGNNGPRTVIRLREGVDGDKFSASIENYIKDRNEESNVRLFAYPYGDYYLHGSWKDGQLVEGRIKNVKLFAMIGLFVLIIACINFMNLSTAKSQKRAKEVGVRKVAGADKSSLVMQFMSESLLITFFAGIIAVVLVQATLPIFNNLTGKLMSVPYGTGFFWLQLISVILFTGIVAGSYPAFYLSATKVVSVFRSFTKAGKGVVMARKGLVLFQFILATILIVSTLVVYQQISFAMNQDLGYSKDQLIQIPLEGKLLESFDVFKAELEKNENIESVSRSSFGFLGRNSNTGGVSWEGKDPENAALFEIIRVDYDFIETSGLVLVNGRAFDRANGADSVSGAILNQTAYDLMQKDHEGSEFFRMGEDERGITGVVKDFHFESFRQNVAPAILLLDPVNTWQGYVKVNTANIQETIAYLESVAGNLNPEFPFEYSFMDENYARLYQEDVRLRDLAQYFSILTIIISCLGLLGLSAHIAEQKTKEIGIRKVLGASTLSILQVINKEFILIVFLSIVIGSGLAFWVMQDWLNGYQYKISFEWWFIPLAAATIMGVALLTVTIQSLKAANSNPVKAIKSE</sequence>
<dbReference type="AlphaFoldDB" id="A0A5C7AC60"/>
<dbReference type="Pfam" id="PF12704">
    <property type="entry name" value="MacB_PCD"/>
    <property type="match status" value="1"/>
</dbReference>
<reference evidence="9 10" key="1">
    <citation type="submission" date="2019-08" db="EMBL/GenBank/DDBJ databases">
        <title>Genomes sequence of Algoriphagus aquimarinus ACAM450.</title>
        <authorList>
            <person name="Bowman J.P."/>
        </authorList>
    </citation>
    <scope>NUCLEOTIDE SEQUENCE [LARGE SCALE GENOMIC DNA]</scope>
    <source>
        <strain evidence="9 10">ACAM 450</strain>
    </source>
</reference>
<dbReference type="Proteomes" id="UP000321935">
    <property type="component" value="Unassembled WGS sequence"/>
</dbReference>
<feature type="transmembrane region" description="Helical" evidence="6">
    <location>
        <begin position="20"/>
        <end position="41"/>
    </location>
</feature>
<evidence type="ECO:0000256" key="3">
    <source>
        <dbReference type="ARBA" id="ARBA00022692"/>
    </source>
</evidence>
<dbReference type="InterPro" id="IPR003838">
    <property type="entry name" value="ABC3_permease_C"/>
</dbReference>
<comment type="subcellular location">
    <subcellularLocation>
        <location evidence="1">Cell membrane</location>
        <topology evidence="1">Multi-pass membrane protein</topology>
    </subcellularLocation>
</comment>
<dbReference type="InterPro" id="IPR025857">
    <property type="entry name" value="MacB_PCD"/>
</dbReference>
<evidence type="ECO:0000256" key="2">
    <source>
        <dbReference type="ARBA" id="ARBA00022475"/>
    </source>
</evidence>
<dbReference type="GO" id="GO:0005886">
    <property type="term" value="C:plasma membrane"/>
    <property type="evidence" value="ECO:0007669"/>
    <property type="project" value="UniProtKB-SubCell"/>
</dbReference>
<feature type="domain" description="ABC3 transporter permease C-terminal" evidence="7">
    <location>
        <begin position="285"/>
        <end position="392"/>
    </location>
</feature>
<gene>
    <name evidence="9" type="ORF">ESV85_19765</name>
</gene>
<dbReference type="Pfam" id="PF02687">
    <property type="entry name" value="FtsX"/>
    <property type="match status" value="2"/>
</dbReference>
<evidence type="ECO:0000313" key="9">
    <source>
        <dbReference type="EMBL" id="TXE03725.1"/>
    </source>
</evidence>
<feature type="domain" description="MacB-like periplasmic core" evidence="8">
    <location>
        <begin position="21"/>
        <end position="240"/>
    </location>
</feature>
<dbReference type="EMBL" id="VORW01000023">
    <property type="protein sequence ID" value="TXE03725.1"/>
    <property type="molecule type" value="Genomic_DNA"/>
</dbReference>
<dbReference type="InterPro" id="IPR050250">
    <property type="entry name" value="Macrolide_Exporter_MacB"/>
</dbReference>
<feature type="transmembrane region" description="Helical" evidence="6">
    <location>
        <begin position="750"/>
        <end position="770"/>
    </location>
</feature>
<evidence type="ECO:0000256" key="1">
    <source>
        <dbReference type="ARBA" id="ARBA00004651"/>
    </source>
</evidence>
<accession>A0A5C7AC60</accession>
<keyword evidence="4 6" id="KW-1133">Transmembrane helix</keyword>
<comment type="caution">
    <text evidence="9">The sequence shown here is derived from an EMBL/GenBank/DDBJ whole genome shotgun (WGS) entry which is preliminary data.</text>
</comment>
<feature type="transmembrane region" description="Helical" evidence="6">
    <location>
        <begin position="667"/>
        <end position="688"/>
    </location>
</feature>